<protein>
    <submittedName>
        <fullName evidence="1">(salmon louse) hypothetical protein</fullName>
    </submittedName>
</protein>
<dbReference type="InterPro" id="IPR045139">
    <property type="entry name" value="Aladin"/>
</dbReference>
<dbReference type="PANTHER" id="PTHR14494:SF0">
    <property type="entry name" value="ALADIN"/>
    <property type="match status" value="1"/>
</dbReference>
<dbReference type="InterPro" id="IPR036322">
    <property type="entry name" value="WD40_repeat_dom_sf"/>
</dbReference>
<accession>A0A7R8H4W5</accession>
<reference evidence="1" key="1">
    <citation type="submission" date="2021-02" db="EMBL/GenBank/DDBJ databases">
        <authorList>
            <person name="Bekaert M."/>
        </authorList>
    </citation>
    <scope>NUCLEOTIDE SEQUENCE</scope>
    <source>
        <strain evidence="1">IoA-00</strain>
    </source>
</reference>
<organism evidence="1 2">
    <name type="scientific">Lepeophtheirus salmonis</name>
    <name type="common">Salmon louse</name>
    <name type="synonym">Caligus salmonis</name>
    <dbReference type="NCBI Taxonomy" id="72036"/>
    <lineage>
        <taxon>Eukaryota</taxon>
        <taxon>Metazoa</taxon>
        <taxon>Ecdysozoa</taxon>
        <taxon>Arthropoda</taxon>
        <taxon>Crustacea</taxon>
        <taxon>Multicrustacea</taxon>
        <taxon>Hexanauplia</taxon>
        <taxon>Copepoda</taxon>
        <taxon>Siphonostomatoida</taxon>
        <taxon>Caligidae</taxon>
        <taxon>Lepeophtheirus</taxon>
    </lineage>
</organism>
<dbReference type="EMBL" id="HG994581">
    <property type="protein sequence ID" value="CAF2866967.1"/>
    <property type="molecule type" value="Genomic_DNA"/>
</dbReference>
<proteinExistence type="predicted"/>
<keyword evidence="2" id="KW-1185">Reference proteome</keyword>
<evidence type="ECO:0000313" key="1">
    <source>
        <dbReference type="EMBL" id="CAF2866967.1"/>
    </source>
</evidence>
<dbReference type="SUPFAM" id="SSF50978">
    <property type="entry name" value="WD40 repeat-like"/>
    <property type="match status" value="1"/>
</dbReference>
<dbReference type="GO" id="GO:0005643">
    <property type="term" value="C:nuclear pore"/>
    <property type="evidence" value="ECO:0007669"/>
    <property type="project" value="TreeGrafter"/>
</dbReference>
<evidence type="ECO:0000313" key="2">
    <source>
        <dbReference type="Proteomes" id="UP000675881"/>
    </source>
</evidence>
<dbReference type="Gene3D" id="2.130.10.10">
    <property type="entry name" value="YVTN repeat-like/Quinoprotein amine dehydrogenase"/>
    <property type="match status" value="1"/>
</dbReference>
<dbReference type="Proteomes" id="UP000675881">
    <property type="component" value="Chromosome 2"/>
</dbReference>
<sequence>MAEIEARLVPSSSPSIQNAIAHLPYIAPIPTNPNGNVCPTSKSTPPFLSSKDAFLHPPNMEGKAHSILRGLENLGNKLGSNQERIPILLLNLLLLLNAIHQHETGKIAPFEHYVGILRPQRLQLLSLMTPYKSILVCSPSEKDITIWNTWKEDYVILRRFSSGGYHTASWSPCGRFAFTASTSNKIRLWNVNQHWSDEVWNIQNGYVNSAVWSPCGKYLLFSTRESASAAVPIVELTFDEEDFKGQVQSIKWDNIV</sequence>
<dbReference type="InterPro" id="IPR015943">
    <property type="entry name" value="WD40/YVTN_repeat-like_dom_sf"/>
</dbReference>
<dbReference type="AlphaFoldDB" id="A0A7R8H4W5"/>
<gene>
    <name evidence="1" type="ORF">LSAA_6590</name>
</gene>
<dbReference type="OrthoDB" id="411991at2759"/>
<dbReference type="GO" id="GO:0006913">
    <property type="term" value="P:nucleocytoplasmic transport"/>
    <property type="evidence" value="ECO:0007669"/>
    <property type="project" value="TreeGrafter"/>
</dbReference>
<dbReference type="PANTHER" id="PTHR14494">
    <property type="entry name" value="ALADIN/ADRACALIN/AAAS"/>
    <property type="match status" value="1"/>
</dbReference>
<name>A0A7R8H4W5_LEPSM</name>